<dbReference type="Pfam" id="PF10106">
    <property type="entry name" value="DUF2345"/>
    <property type="match status" value="1"/>
</dbReference>
<evidence type="ECO:0000313" key="3">
    <source>
        <dbReference type="EMBL" id="CAE6969519.1"/>
    </source>
</evidence>
<dbReference type="Pfam" id="PF13296">
    <property type="entry name" value="T6SS_Vgr"/>
    <property type="match status" value="1"/>
</dbReference>
<sequence length="290" mass="30660">MEDREGHEHIHLTTPFQTSELNLGHMVDGDRKERGQGAELRTDEHVAIRGAKGVFISADAQYAAQGRQLAMQPAQGLLEQALEQTQSLADAARAAQAIAADYEQQKALFDDTLKELQQAGVLVSAPAGMGLVSGDHLQVSAGANLIATAGGHADIGVLKRFTVAAGEAVSMFAGKLGMKFFAAKGKVEIQAQGDEIALAALKDLTITSTNGRLVLSAAKEVWIGAGGSYIRINGNRIENGTPGDIREKGAFWEKQSAATDEVPMPILGQHPICLECLLNAATHASPFLSR</sequence>
<name>A0A9N8NA36_9BURK</name>
<comment type="caution">
    <text evidence="3">The sequence shown here is derived from an EMBL/GenBank/DDBJ whole genome shotgun (WGS) entry which is preliminary data.</text>
</comment>
<proteinExistence type="predicted"/>
<dbReference type="AlphaFoldDB" id="A0A9N8NA36"/>
<gene>
    <name evidence="3" type="ORF">R70211_07693</name>
</gene>
<evidence type="ECO:0000313" key="4">
    <source>
        <dbReference type="Proteomes" id="UP000675121"/>
    </source>
</evidence>
<reference evidence="3" key="1">
    <citation type="submission" date="2021-02" db="EMBL/GenBank/DDBJ databases">
        <authorList>
            <person name="Vanwijnsberghe S."/>
        </authorList>
    </citation>
    <scope>NUCLEOTIDE SEQUENCE</scope>
    <source>
        <strain evidence="3">R-70211</strain>
    </source>
</reference>
<protein>
    <recommendedName>
        <fullName evidence="5">DUF2345 domain-containing protein</fullName>
    </recommendedName>
</protein>
<evidence type="ECO:0000259" key="1">
    <source>
        <dbReference type="Pfam" id="PF10106"/>
    </source>
</evidence>
<evidence type="ECO:0008006" key="5">
    <source>
        <dbReference type="Google" id="ProtNLM"/>
    </source>
</evidence>
<accession>A0A9N8NA36</accession>
<dbReference type="EMBL" id="CAJNAS010000057">
    <property type="protein sequence ID" value="CAE6969519.1"/>
    <property type="molecule type" value="Genomic_DNA"/>
</dbReference>
<organism evidence="3 4">
    <name type="scientific">Paraburkholderia domus</name>
    <dbReference type="NCBI Taxonomy" id="2793075"/>
    <lineage>
        <taxon>Bacteria</taxon>
        <taxon>Pseudomonadati</taxon>
        <taxon>Pseudomonadota</taxon>
        <taxon>Betaproteobacteria</taxon>
        <taxon>Burkholderiales</taxon>
        <taxon>Burkholderiaceae</taxon>
        <taxon>Paraburkholderia</taxon>
    </lineage>
</organism>
<evidence type="ECO:0000259" key="2">
    <source>
        <dbReference type="Pfam" id="PF13296"/>
    </source>
</evidence>
<dbReference type="Proteomes" id="UP000675121">
    <property type="component" value="Unassembled WGS sequence"/>
</dbReference>
<dbReference type="InterPro" id="IPR018769">
    <property type="entry name" value="VgrG2_DUF2345"/>
</dbReference>
<feature type="domain" description="Putative type VI secretion system Rhs element associated Vgr" evidence="2">
    <location>
        <begin position="1"/>
        <end position="92"/>
    </location>
</feature>
<dbReference type="InterPro" id="IPR028244">
    <property type="entry name" value="T6SS_Rhs_Vgr_dom"/>
</dbReference>
<keyword evidence="4" id="KW-1185">Reference proteome</keyword>
<feature type="domain" description="DUF2345" evidence="1">
    <location>
        <begin position="111"/>
        <end position="256"/>
    </location>
</feature>